<feature type="region of interest" description="Disordered" evidence="1">
    <location>
        <begin position="26"/>
        <end position="55"/>
    </location>
</feature>
<dbReference type="GO" id="GO:0051260">
    <property type="term" value="P:protein homooligomerization"/>
    <property type="evidence" value="ECO:0007669"/>
    <property type="project" value="InterPro"/>
</dbReference>
<dbReference type="Gene3D" id="2.60.120.240">
    <property type="entry name" value="Protective antigen, heptamerisation domain"/>
    <property type="match status" value="1"/>
</dbReference>
<name>A0A9X6X4K2_BACCE</name>
<evidence type="ECO:0000313" key="5">
    <source>
        <dbReference type="Proteomes" id="UP000224413"/>
    </source>
</evidence>
<evidence type="ECO:0000256" key="2">
    <source>
        <dbReference type="SAM" id="SignalP"/>
    </source>
</evidence>
<dbReference type="SUPFAM" id="SSF56988">
    <property type="entry name" value="Anthrax protective antigen"/>
    <property type="match status" value="1"/>
</dbReference>
<gene>
    <name evidence="4" type="ORF">COI98_01850</name>
</gene>
<dbReference type="PRINTS" id="PR01391">
    <property type="entry name" value="BINARYTOXINB"/>
</dbReference>
<dbReference type="EMBL" id="NUWJ01000025">
    <property type="protein sequence ID" value="PFK27571.1"/>
    <property type="molecule type" value="Genomic_DNA"/>
</dbReference>
<feature type="region of interest" description="Disordered" evidence="1">
    <location>
        <begin position="97"/>
        <end position="130"/>
    </location>
</feature>
<evidence type="ECO:0000313" key="4">
    <source>
        <dbReference type="EMBL" id="PFK27571.1"/>
    </source>
</evidence>
<accession>A0A9X6X4K2</accession>
<feature type="compositionally biased region" description="Basic and acidic residues" evidence="1">
    <location>
        <begin position="99"/>
        <end position="116"/>
    </location>
</feature>
<organism evidence="4 5">
    <name type="scientific">Bacillus cereus</name>
    <dbReference type="NCBI Taxonomy" id="1396"/>
    <lineage>
        <taxon>Bacteria</taxon>
        <taxon>Bacillati</taxon>
        <taxon>Bacillota</taxon>
        <taxon>Bacilli</taxon>
        <taxon>Bacillales</taxon>
        <taxon>Bacillaceae</taxon>
        <taxon>Bacillus</taxon>
        <taxon>Bacillus cereus group</taxon>
    </lineage>
</organism>
<feature type="chain" id="PRO_5040958363" description="Protective antigen Ca-binding domain-containing protein" evidence="2">
    <location>
        <begin position="27"/>
        <end position="744"/>
    </location>
</feature>
<dbReference type="AlphaFoldDB" id="A0A9X6X4K2"/>
<keyword evidence="2" id="KW-0732">Signal</keyword>
<protein>
    <recommendedName>
        <fullName evidence="3">Protective antigen Ca-binding domain-containing protein</fullName>
    </recommendedName>
</protein>
<sequence length="744" mass="82861">MKKLKPALSVLGSVSMAMTLASPTLADVKQPNPESTVEMFKEDANTKPEDKNFMYGSDGKVGRLITEKIDMTNNDWDKDGISNDLESNGYKIEFNPQTGKKEAKAWDPEKDKEKPKFISNPMNANTDGDPFDDMYEVEQYENSSETNFNPIVANMPNLQIGVNRIEIIPIATITDNNGGLISRGWEKSVATQHSFNIGASGEGGAEGSAAGPVPSGKASLNVGYGYSKTTTETESYTNNFDWSTATTVDTAKAAKVRVHLEYKNVGTAGAENVSPHFNIRLGNKIINTVKATQDRYKANYLSTTKGGRNTTEVVIDSLEGQADANIFLSLDELKAVEHGELLSVEVLPTSTMGVSFEKDGDYMSAGDSGRIEARVNAATEQLETDIGNIPKFKIYTPKDKTLADKQVLSYNEVLKHIDIDTNKVKHIVNKAKSNNRISVVSDKKLSDLKTGKDERGYLHKDDVHGAFENIKQPTVVESSYDDKAQKIRTSILPGLFGLSNEIDATYVSRVYTKRKGLYATSGEQKKVKLVKRQNGYTYESSENIHPVNSGIDASEPVILEINDAQNLAPKIKTDSVLKYNKKFEDYVADTSGEYVVEGTPYNISGSDYSGFSVYWGNYKGHNRWEYLSSSNGKVNIIIERVGQPKPGQPIKKDEEVFIKFQNSWHSGYSYLKLQDSYIHLDQKQNASTFKFSSNTDAFRDQKEWKIKSGGNTLRMEYLDGYIKYNNSKDESFNWRESWQLSKAK</sequence>
<dbReference type="InterPro" id="IPR037149">
    <property type="entry name" value="PA_heptamer_dom_sf"/>
</dbReference>
<evidence type="ECO:0000259" key="3">
    <source>
        <dbReference type="Pfam" id="PF03495"/>
    </source>
</evidence>
<reference evidence="4 5" key="1">
    <citation type="submission" date="2017-09" db="EMBL/GenBank/DDBJ databases">
        <title>Large-scale bioinformatics analysis of Bacillus genomes uncovers conserved roles of natural products in bacterial physiology.</title>
        <authorList>
            <consortium name="Agbiome Team Llc"/>
            <person name="Bleich R.M."/>
            <person name="Grubbs K.J."/>
            <person name="Santa Maria K.C."/>
            <person name="Allen S.E."/>
            <person name="Farag S."/>
            <person name="Shank E.A."/>
            <person name="Bowers A."/>
        </authorList>
    </citation>
    <scope>NUCLEOTIDE SEQUENCE [LARGE SCALE GENOMIC DNA]</scope>
    <source>
        <strain evidence="4 5">AFS083741</strain>
    </source>
</reference>
<feature type="compositionally biased region" description="Basic and acidic residues" evidence="1">
    <location>
        <begin position="39"/>
        <end position="52"/>
    </location>
</feature>
<dbReference type="InterPro" id="IPR003896">
    <property type="entry name" value="Bacterial_exotoxin_B"/>
</dbReference>
<evidence type="ECO:0000256" key="1">
    <source>
        <dbReference type="SAM" id="MobiDB-lite"/>
    </source>
</evidence>
<feature type="signal peptide" evidence="2">
    <location>
        <begin position="1"/>
        <end position="26"/>
    </location>
</feature>
<proteinExistence type="predicted"/>
<dbReference type="Gene3D" id="3.90.182.10">
    <property type="entry name" value="Toxin - Anthrax Protective Antigen,domain 1"/>
    <property type="match status" value="1"/>
</dbReference>
<dbReference type="GO" id="GO:0005576">
    <property type="term" value="C:extracellular region"/>
    <property type="evidence" value="ECO:0007669"/>
    <property type="project" value="InterPro"/>
</dbReference>
<dbReference type="Pfam" id="PF03495">
    <property type="entry name" value="Binary_toxB"/>
    <property type="match status" value="1"/>
</dbReference>
<feature type="domain" description="Protective antigen Ca-binding" evidence="3">
    <location>
        <begin position="75"/>
        <end position="153"/>
    </location>
</feature>
<dbReference type="RefSeq" id="WP_098582672.1">
    <property type="nucleotide sequence ID" value="NZ_NUWJ01000025.1"/>
</dbReference>
<comment type="caution">
    <text evidence="4">The sequence shown here is derived from an EMBL/GenBank/DDBJ whole genome shotgun (WGS) entry which is preliminary data.</text>
</comment>
<dbReference type="Proteomes" id="UP000224413">
    <property type="component" value="Unassembled WGS sequence"/>
</dbReference>
<dbReference type="InterPro" id="IPR035088">
    <property type="entry name" value="PA_Ca-bd"/>
</dbReference>